<protein>
    <submittedName>
        <fullName evidence="2">Uncharacterized protein</fullName>
    </submittedName>
</protein>
<accession>A0A4R6XBY5</accession>
<proteinExistence type="predicted"/>
<gene>
    <name evidence="2" type="ORF">C8D91_2658</name>
</gene>
<dbReference type="AlphaFoldDB" id="A0A4R6XBY5"/>
<organism evidence="2 3">
    <name type="scientific">Marinicella litoralis</name>
    <dbReference type="NCBI Taxonomy" id="644220"/>
    <lineage>
        <taxon>Bacteria</taxon>
        <taxon>Pseudomonadati</taxon>
        <taxon>Pseudomonadota</taxon>
        <taxon>Gammaproteobacteria</taxon>
        <taxon>Lysobacterales</taxon>
        <taxon>Marinicellaceae</taxon>
        <taxon>Marinicella</taxon>
    </lineage>
</organism>
<evidence type="ECO:0000313" key="2">
    <source>
        <dbReference type="EMBL" id="TDR16752.1"/>
    </source>
</evidence>
<dbReference type="EMBL" id="SNZB01000007">
    <property type="protein sequence ID" value="TDR16752.1"/>
    <property type="molecule type" value="Genomic_DNA"/>
</dbReference>
<reference evidence="2 3" key="1">
    <citation type="submission" date="2019-03" db="EMBL/GenBank/DDBJ databases">
        <title>Genomic Encyclopedia of Type Strains, Phase IV (KMG-IV): sequencing the most valuable type-strain genomes for metagenomic binning, comparative biology and taxonomic classification.</title>
        <authorList>
            <person name="Goeker M."/>
        </authorList>
    </citation>
    <scope>NUCLEOTIDE SEQUENCE [LARGE SCALE GENOMIC DNA]</scope>
    <source>
        <strain evidence="2 3">DSM 25488</strain>
    </source>
</reference>
<evidence type="ECO:0000313" key="3">
    <source>
        <dbReference type="Proteomes" id="UP000295724"/>
    </source>
</evidence>
<keyword evidence="1" id="KW-1133">Transmembrane helix</keyword>
<feature type="transmembrane region" description="Helical" evidence="1">
    <location>
        <begin position="96"/>
        <end position="116"/>
    </location>
</feature>
<keyword evidence="1" id="KW-0472">Membrane</keyword>
<feature type="transmembrane region" description="Helical" evidence="1">
    <location>
        <begin position="37"/>
        <end position="57"/>
    </location>
</feature>
<comment type="caution">
    <text evidence="2">The sequence shown here is derived from an EMBL/GenBank/DDBJ whole genome shotgun (WGS) entry which is preliminary data.</text>
</comment>
<keyword evidence="1" id="KW-0812">Transmembrane</keyword>
<dbReference type="Proteomes" id="UP000295724">
    <property type="component" value="Unassembled WGS sequence"/>
</dbReference>
<feature type="transmembrane region" description="Helical" evidence="1">
    <location>
        <begin position="64"/>
        <end position="84"/>
    </location>
</feature>
<keyword evidence="3" id="KW-1185">Reference proteome</keyword>
<feature type="transmembrane region" description="Helical" evidence="1">
    <location>
        <begin position="7"/>
        <end position="25"/>
    </location>
</feature>
<name>A0A4R6XBY5_9GAMM</name>
<sequence>MKRPFSLYIIIIWFFLLFGTFIPRYKIPVIELIGLDYYKLSLFVIFFITLAISIKLYKCDKIYIWFAITFFGIFTTIVYSQYIWNLIIYWQNINTNHIGVILMIALTIYSFVYLLIPKNRKKLAEVRKHIEADEDRKFLLKQMNRNP</sequence>
<evidence type="ECO:0000256" key="1">
    <source>
        <dbReference type="SAM" id="Phobius"/>
    </source>
</evidence>